<accession>A0AAV7S0Z5</accession>
<name>A0AAV7S0Z5_PLEWA</name>
<comment type="caution">
    <text evidence="1">The sequence shown here is derived from an EMBL/GenBank/DDBJ whole genome shotgun (WGS) entry which is preliminary data.</text>
</comment>
<proteinExistence type="predicted"/>
<reference evidence="1" key="1">
    <citation type="journal article" date="2022" name="bioRxiv">
        <title>Sequencing and chromosome-scale assembly of the giantPleurodeles waltlgenome.</title>
        <authorList>
            <person name="Brown T."/>
            <person name="Elewa A."/>
            <person name="Iarovenko S."/>
            <person name="Subramanian E."/>
            <person name="Araus A.J."/>
            <person name="Petzold A."/>
            <person name="Susuki M."/>
            <person name="Suzuki K.-i.T."/>
            <person name="Hayashi T."/>
            <person name="Toyoda A."/>
            <person name="Oliveira C."/>
            <person name="Osipova E."/>
            <person name="Leigh N.D."/>
            <person name="Simon A."/>
            <person name="Yun M.H."/>
        </authorList>
    </citation>
    <scope>NUCLEOTIDE SEQUENCE</scope>
    <source>
        <strain evidence="1">20211129_DDA</strain>
        <tissue evidence="1">Liver</tissue>
    </source>
</reference>
<keyword evidence="2" id="KW-1185">Reference proteome</keyword>
<dbReference type="EMBL" id="JANPWB010000009">
    <property type="protein sequence ID" value="KAJ1157637.1"/>
    <property type="molecule type" value="Genomic_DNA"/>
</dbReference>
<dbReference type="Proteomes" id="UP001066276">
    <property type="component" value="Chromosome 5"/>
</dbReference>
<dbReference type="AlphaFoldDB" id="A0AAV7S0Z5"/>
<protein>
    <submittedName>
        <fullName evidence="1">Uncharacterized protein</fullName>
    </submittedName>
</protein>
<evidence type="ECO:0000313" key="2">
    <source>
        <dbReference type="Proteomes" id="UP001066276"/>
    </source>
</evidence>
<gene>
    <name evidence="1" type="ORF">NDU88_010342</name>
</gene>
<evidence type="ECO:0000313" key="1">
    <source>
        <dbReference type="EMBL" id="KAJ1157637.1"/>
    </source>
</evidence>
<sequence length="106" mass="11473">MQCNAVTIDSDPAQCNLTHISANPPIPSGFLNADSLMLTSAHRNTSFLRQRRISAQVFASPTGFLDDDNAVPCIAAHCRGSSTPLLCKSSRCWTSHHSFSSTAPRR</sequence>
<organism evidence="1 2">
    <name type="scientific">Pleurodeles waltl</name>
    <name type="common">Iberian ribbed newt</name>
    <dbReference type="NCBI Taxonomy" id="8319"/>
    <lineage>
        <taxon>Eukaryota</taxon>
        <taxon>Metazoa</taxon>
        <taxon>Chordata</taxon>
        <taxon>Craniata</taxon>
        <taxon>Vertebrata</taxon>
        <taxon>Euteleostomi</taxon>
        <taxon>Amphibia</taxon>
        <taxon>Batrachia</taxon>
        <taxon>Caudata</taxon>
        <taxon>Salamandroidea</taxon>
        <taxon>Salamandridae</taxon>
        <taxon>Pleurodelinae</taxon>
        <taxon>Pleurodeles</taxon>
    </lineage>
</organism>